<dbReference type="InterPro" id="IPR001611">
    <property type="entry name" value="Leu-rich_rpt"/>
</dbReference>
<keyword evidence="5 9" id="KW-0808">Transferase</keyword>
<evidence type="ECO:0000256" key="1">
    <source>
        <dbReference type="ARBA" id="ARBA00006734"/>
    </source>
</evidence>
<reference evidence="11" key="1">
    <citation type="submission" date="2025-08" db="UniProtKB">
        <authorList>
            <consortium name="RefSeq"/>
        </authorList>
    </citation>
    <scope>IDENTIFICATION</scope>
</reference>
<dbReference type="RefSeq" id="XP_010929943.1">
    <property type="nucleotide sequence ID" value="XM_010931641.3"/>
</dbReference>
<dbReference type="GO" id="GO:0004663">
    <property type="term" value="F:Rab geranylgeranyltransferase activity"/>
    <property type="evidence" value="ECO:0007669"/>
    <property type="project" value="UniProtKB-UniRule"/>
</dbReference>
<name>A0A6I9RNX8_ELAGV</name>
<evidence type="ECO:0000256" key="8">
    <source>
        <dbReference type="ARBA" id="ARBA00047658"/>
    </source>
</evidence>
<evidence type="ECO:0000256" key="4">
    <source>
        <dbReference type="ARBA" id="ARBA00022602"/>
    </source>
</evidence>
<evidence type="ECO:0000256" key="2">
    <source>
        <dbReference type="ARBA" id="ARBA00012656"/>
    </source>
</evidence>
<comment type="function">
    <text evidence="9">Catalyzes the transfer of a geranyl-geranyl moiety from geranyl-geranyl pyrophosphate to cysteines occuring in specific C-terminal amino acid sequences.</text>
</comment>
<evidence type="ECO:0000313" key="10">
    <source>
        <dbReference type="Proteomes" id="UP000504607"/>
    </source>
</evidence>
<dbReference type="GO" id="GO:0097354">
    <property type="term" value="P:prenylation"/>
    <property type="evidence" value="ECO:0007669"/>
    <property type="project" value="UniProtKB-UniRule"/>
</dbReference>
<dbReference type="Pfam" id="PF13516">
    <property type="entry name" value="LRR_6"/>
    <property type="match status" value="1"/>
</dbReference>
<dbReference type="Gene3D" id="3.80.10.10">
    <property type="entry name" value="Ribonuclease Inhibitor"/>
    <property type="match status" value="1"/>
</dbReference>
<proteinExistence type="inferred from homology"/>
<dbReference type="KEGG" id="egu:105051289"/>
<dbReference type="OrthoDB" id="1658at2759"/>
<dbReference type="FunFam" id="1.25.40.120:FF:000035">
    <property type="entry name" value="Geranylgeranyl transferase type-2 subunit alpha"/>
    <property type="match status" value="1"/>
</dbReference>
<dbReference type="PANTHER" id="PTHR11129:SF2">
    <property type="entry name" value="GERANYLGERANYL TRANSFERASE TYPE-2 SUBUNIT ALPHA"/>
    <property type="match status" value="1"/>
</dbReference>
<dbReference type="Gene3D" id="1.25.40.120">
    <property type="entry name" value="Protein prenylyltransferase"/>
    <property type="match status" value="1"/>
</dbReference>
<dbReference type="GeneID" id="105051289"/>
<keyword evidence="4 9" id="KW-0637">Prenyltransferase</keyword>
<dbReference type="EC" id="2.5.1.60" evidence="2 9"/>
<dbReference type="InterPro" id="IPR002088">
    <property type="entry name" value="Prenyl_trans_a"/>
</dbReference>
<accession>A0A6I9RNX8</accession>
<evidence type="ECO:0000256" key="7">
    <source>
        <dbReference type="ARBA" id="ARBA00031267"/>
    </source>
</evidence>
<comment type="similarity">
    <text evidence="1 9">Belongs to the protein prenyltransferase subunit alpha family.</text>
</comment>
<dbReference type="Proteomes" id="UP000504607">
    <property type="component" value="Chromosome 9"/>
</dbReference>
<evidence type="ECO:0000256" key="6">
    <source>
        <dbReference type="ARBA" id="ARBA00022737"/>
    </source>
</evidence>
<gene>
    <name evidence="11" type="primary">LOC105051289</name>
</gene>
<dbReference type="InParanoid" id="A0A6I9RNX8"/>
<dbReference type="PANTHER" id="PTHR11129">
    <property type="entry name" value="PROTEIN FARNESYLTRANSFERASE ALPHA SUBUNIT/RAB GERANYLGERANYL TRANSFERASE ALPHA SUBUNIT"/>
    <property type="match status" value="1"/>
</dbReference>
<evidence type="ECO:0000256" key="5">
    <source>
        <dbReference type="ARBA" id="ARBA00022679"/>
    </source>
</evidence>
<evidence type="ECO:0000256" key="3">
    <source>
        <dbReference type="ARBA" id="ARBA00014772"/>
    </source>
</evidence>
<dbReference type="Pfam" id="PF01239">
    <property type="entry name" value="PPTA"/>
    <property type="match status" value="5"/>
</dbReference>
<dbReference type="PROSITE" id="PS51147">
    <property type="entry name" value="PFTA"/>
    <property type="match status" value="5"/>
</dbReference>
<keyword evidence="6" id="KW-0677">Repeat</keyword>
<dbReference type="SUPFAM" id="SSF48439">
    <property type="entry name" value="Protein prenylyltransferase"/>
    <property type="match status" value="1"/>
</dbReference>
<keyword evidence="10" id="KW-1185">Reference proteome</keyword>
<evidence type="ECO:0000256" key="9">
    <source>
        <dbReference type="RuleBase" id="RU367120"/>
    </source>
</evidence>
<dbReference type="PROSITE" id="PS51450">
    <property type="entry name" value="LRR"/>
    <property type="match status" value="2"/>
</dbReference>
<evidence type="ECO:0000313" key="11">
    <source>
        <dbReference type="RefSeq" id="XP_010929943.1"/>
    </source>
</evidence>
<dbReference type="AlphaFoldDB" id="A0A6I9RNX8"/>
<organism evidence="10 11">
    <name type="scientific">Elaeis guineensis var. tenera</name>
    <name type="common">Oil palm</name>
    <dbReference type="NCBI Taxonomy" id="51953"/>
    <lineage>
        <taxon>Eukaryota</taxon>
        <taxon>Viridiplantae</taxon>
        <taxon>Streptophyta</taxon>
        <taxon>Embryophyta</taxon>
        <taxon>Tracheophyta</taxon>
        <taxon>Spermatophyta</taxon>
        <taxon>Magnoliopsida</taxon>
        <taxon>Liliopsida</taxon>
        <taxon>Arecaceae</taxon>
        <taxon>Arecoideae</taxon>
        <taxon>Cocoseae</taxon>
        <taxon>Elaeidinae</taxon>
        <taxon>Elaeis</taxon>
    </lineage>
</organism>
<dbReference type="FunCoup" id="A0A6I9RNX8">
    <property type="interactions" value="1794"/>
</dbReference>
<dbReference type="GO" id="GO:0005968">
    <property type="term" value="C:Rab-protein geranylgeranyltransferase complex"/>
    <property type="evidence" value="ECO:0007669"/>
    <property type="project" value="TreeGrafter"/>
</dbReference>
<protein>
    <recommendedName>
        <fullName evidence="3 9">Geranylgeranyl transferase type-2 subunit alpha</fullName>
        <ecNumber evidence="2 9">2.5.1.60</ecNumber>
    </recommendedName>
    <alternativeName>
        <fullName evidence="7 9">Geranylgeranyl transferase type II subunit alpha</fullName>
    </alternativeName>
</protein>
<comment type="catalytic activity">
    <reaction evidence="8 9">
        <text>geranylgeranyl diphosphate + L-cysteinyl-[protein] = S-geranylgeranyl-L-cysteinyl-[protein] + diphosphate</text>
        <dbReference type="Rhea" id="RHEA:21240"/>
        <dbReference type="Rhea" id="RHEA-COMP:10131"/>
        <dbReference type="Rhea" id="RHEA-COMP:11537"/>
        <dbReference type="ChEBI" id="CHEBI:29950"/>
        <dbReference type="ChEBI" id="CHEBI:33019"/>
        <dbReference type="ChEBI" id="CHEBI:57533"/>
        <dbReference type="ChEBI" id="CHEBI:86021"/>
        <dbReference type="EC" id="2.5.1.60"/>
    </reaction>
</comment>
<dbReference type="InterPro" id="IPR032675">
    <property type="entry name" value="LRR_dom_sf"/>
</dbReference>
<dbReference type="SUPFAM" id="SSF52058">
    <property type="entry name" value="L domain-like"/>
    <property type="match status" value="1"/>
</dbReference>
<sequence>MHGRPRKATKPEDTAASAAKAAKLRDLQAQLLHQHNHRIYTSEALSASSKLLDMNPEIYTAWNYRKLALQHNLNEVTDPEIVKSAIKDELRVVEMALRRNPKSYGAWYHRKWVLSRGLAPVDFEREFQLLDQLLKADARNFHGWSYRRFVAKLKNVSEEEELKFTMDMINTNFSNYSAWHNRSVLLSWLLKQKAQGFDSKEDILTEEYELVRQALFTDPSDQSGWFYHLWLLDQTASPDELFLISSWPVPGSDLVLSMNDKADGYMLFPTSNFSLCYFFDKRTFPIILYFNQAVKGVSSSTVTTNSVFVANENLIWRPLLTTSSREAHCWVTYLNVPDVNPSNLKAYSVEISLGHSEGIVSSNGSCYKYPVQFEFTIKLNNNNLEQFNVESRQELFGWNYDDVCHPPEIPDINSFDQLKISEDHVAEGSKDKQWHLETLSNEINLFKELSEENCKFVNLTLARLLVAHDAMVSHGASLMQKRIHSEEVLKLYEEVIKLDPSHKRYYEDERSLVLMSQVTSDKEFLMKHTWHFSKLTSSSFHNHACLQLSGLSLSRIGFVEHLLWVQMLDLSHNNLRTIAGLEALQLLVCLNLSYNQISSFTALEPLKLLDSLRVLDVSFNEIGAHPIDTTRFLCMSPLSHTLDVKLKIDQFQKGDIKVGDHWEAILLFKDLRLTQLDVRGNAVANERFGILLTEVLPTLNWLNGERAR</sequence>